<evidence type="ECO:0000313" key="2">
    <source>
        <dbReference type="Proteomes" id="UP001586593"/>
    </source>
</evidence>
<comment type="caution">
    <text evidence="1">The sequence shown here is derived from an EMBL/GenBank/DDBJ whole genome shotgun (WGS) entry which is preliminary data.</text>
</comment>
<organism evidence="1 2">
    <name type="scientific">Phialemonium thermophilum</name>
    <dbReference type="NCBI Taxonomy" id="223376"/>
    <lineage>
        <taxon>Eukaryota</taxon>
        <taxon>Fungi</taxon>
        <taxon>Dikarya</taxon>
        <taxon>Ascomycota</taxon>
        <taxon>Pezizomycotina</taxon>
        <taxon>Sordariomycetes</taxon>
        <taxon>Sordariomycetidae</taxon>
        <taxon>Cephalothecales</taxon>
        <taxon>Cephalothecaceae</taxon>
        <taxon>Phialemonium</taxon>
    </lineage>
</organism>
<dbReference type="EMBL" id="JAZHXJ010000114">
    <property type="protein sequence ID" value="KAL1873983.1"/>
    <property type="molecule type" value="Genomic_DNA"/>
</dbReference>
<sequence length="231" mass="25112">MLGFKSPQCLLLPLHRENYLVVQSAFYSPLTLQLAGDAPHEPTYFHGPVFSFLVAVPLHLILGTCLEKNSRVSDVGEVESSSPRASLLLNEQSKADLDVLLLVIRVTLHVSLPGLPSLGRTRRMGRKAGVTAAAVSLRHNRVIFHEPFHNSRRLEYSTLHPIYQATGVDGEYSPRSSLADAATFGIQDAAIESVSLPGAVLALSTLRMWRTADAHAVVTASPRQAKGLEES</sequence>
<reference evidence="1 2" key="1">
    <citation type="journal article" date="2024" name="Commun. Biol.">
        <title>Comparative genomic analysis of thermophilic fungi reveals convergent evolutionary adaptations and gene losses.</title>
        <authorList>
            <person name="Steindorff A.S."/>
            <person name="Aguilar-Pontes M.V."/>
            <person name="Robinson A.J."/>
            <person name="Andreopoulos B."/>
            <person name="LaButti K."/>
            <person name="Kuo A."/>
            <person name="Mondo S."/>
            <person name="Riley R."/>
            <person name="Otillar R."/>
            <person name="Haridas S."/>
            <person name="Lipzen A."/>
            <person name="Grimwood J."/>
            <person name="Schmutz J."/>
            <person name="Clum A."/>
            <person name="Reid I.D."/>
            <person name="Moisan M.C."/>
            <person name="Butler G."/>
            <person name="Nguyen T.T.M."/>
            <person name="Dewar K."/>
            <person name="Conant G."/>
            <person name="Drula E."/>
            <person name="Henrissat B."/>
            <person name="Hansel C."/>
            <person name="Singer S."/>
            <person name="Hutchinson M.I."/>
            <person name="de Vries R.P."/>
            <person name="Natvig D.O."/>
            <person name="Powell A.J."/>
            <person name="Tsang A."/>
            <person name="Grigoriev I.V."/>
        </authorList>
    </citation>
    <scope>NUCLEOTIDE SEQUENCE [LARGE SCALE GENOMIC DNA]</scope>
    <source>
        <strain evidence="1 2">ATCC 24622</strain>
    </source>
</reference>
<accession>A0ABR3XDF4</accession>
<gene>
    <name evidence="1" type="ORF">VTK73DRAFT_684</name>
</gene>
<dbReference type="Proteomes" id="UP001586593">
    <property type="component" value="Unassembled WGS sequence"/>
</dbReference>
<name>A0ABR3XDF4_9PEZI</name>
<proteinExistence type="predicted"/>
<keyword evidence="2" id="KW-1185">Reference proteome</keyword>
<evidence type="ECO:0000313" key="1">
    <source>
        <dbReference type="EMBL" id="KAL1873983.1"/>
    </source>
</evidence>
<protein>
    <submittedName>
        <fullName evidence="1">Uncharacterized protein</fullName>
    </submittedName>
</protein>